<evidence type="ECO:0000256" key="8">
    <source>
        <dbReference type="SAM" id="MobiDB-lite"/>
    </source>
</evidence>
<sequence>MPHTRLLLLLFILCMARSSLHYNFYKTESIFSCLKEVLEEAKRRSLEDNSVLSKRGYDFGPSDSLLSQEEEEEEEDEKEKRTFPAARYRYLSQAQVKGKLYQNKAKSDRRTKFTLSLDVPTNLMNILFDIAKAKNMRAKAAANAQLMAQVGRRK</sequence>
<feature type="chain" id="PRO_5035391845" description="Corticotropin-releasing factor domain-containing protein" evidence="9">
    <location>
        <begin position="22"/>
        <end position="154"/>
    </location>
</feature>
<evidence type="ECO:0000313" key="12">
    <source>
        <dbReference type="Proteomes" id="UP000770717"/>
    </source>
</evidence>
<name>A0A8J6FL54_ELECQ</name>
<dbReference type="GO" id="GO:0051431">
    <property type="term" value="F:corticotropin-releasing hormone receptor 2 binding"/>
    <property type="evidence" value="ECO:0007669"/>
    <property type="project" value="InterPro"/>
</dbReference>
<feature type="compositionally biased region" description="Acidic residues" evidence="8">
    <location>
        <begin position="68"/>
        <end position="77"/>
    </location>
</feature>
<dbReference type="GO" id="GO:0031669">
    <property type="term" value="P:cellular response to nutrient levels"/>
    <property type="evidence" value="ECO:0007669"/>
    <property type="project" value="TreeGrafter"/>
</dbReference>
<comment type="caution">
    <text evidence="11">The sequence shown here is derived from an EMBL/GenBank/DDBJ whole genome shotgun (WGS) entry which is preliminary data.</text>
</comment>
<dbReference type="GO" id="GO:0009755">
    <property type="term" value="P:hormone-mediated signaling pathway"/>
    <property type="evidence" value="ECO:0007669"/>
    <property type="project" value="TreeGrafter"/>
</dbReference>
<evidence type="ECO:0000256" key="1">
    <source>
        <dbReference type="ARBA" id="ARBA00004613"/>
    </source>
</evidence>
<evidence type="ECO:0000256" key="2">
    <source>
        <dbReference type="ARBA" id="ARBA00009287"/>
    </source>
</evidence>
<comment type="subunit">
    <text evidence="3">Binds with high affinity to CRF receptors 2-alpha and 2-beta.</text>
</comment>
<keyword evidence="5" id="KW-0372">Hormone</keyword>
<dbReference type="GO" id="GO:0005615">
    <property type="term" value="C:extracellular space"/>
    <property type="evidence" value="ECO:0007669"/>
    <property type="project" value="InterPro"/>
</dbReference>
<proteinExistence type="inferred from homology"/>
<keyword evidence="4" id="KW-0964">Secreted</keyword>
<dbReference type="OrthoDB" id="9949770at2759"/>
<dbReference type="GO" id="GO:0005179">
    <property type="term" value="F:hormone activity"/>
    <property type="evidence" value="ECO:0007669"/>
    <property type="project" value="UniProtKB-KW"/>
</dbReference>
<organism evidence="11 12">
    <name type="scientific">Eleutherodactylus coqui</name>
    <name type="common">Puerto Rican coqui</name>
    <dbReference type="NCBI Taxonomy" id="57060"/>
    <lineage>
        <taxon>Eukaryota</taxon>
        <taxon>Metazoa</taxon>
        <taxon>Chordata</taxon>
        <taxon>Craniata</taxon>
        <taxon>Vertebrata</taxon>
        <taxon>Euteleostomi</taxon>
        <taxon>Amphibia</taxon>
        <taxon>Batrachia</taxon>
        <taxon>Anura</taxon>
        <taxon>Neobatrachia</taxon>
        <taxon>Hyloidea</taxon>
        <taxon>Eleutherodactylidae</taxon>
        <taxon>Eleutherodactylinae</taxon>
        <taxon>Eleutherodactylus</taxon>
        <taxon>Eleutherodactylus</taxon>
    </lineage>
</organism>
<evidence type="ECO:0000256" key="6">
    <source>
        <dbReference type="ARBA" id="ARBA00022729"/>
    </source>
</evidence>
<dbReference type="InterPro" id="IPR000187">
    <property type="entry name" value="CRF"/>
</dbReference>
<dbReference type="PANTHER" id="PTHR17575">
    <property type="entry name" value="UROCORTIN-2 AND 3"/>
    <property type="match status" value="1"/>
</dbReference>
<feature type="region of interest" description="Disordered" evidence="8">
    <location>
        <begin position="53"/>
        <end position="84"/>
    </location>
</feature>
<comment type="function">
    <text evidence="7">Suppresses food intake, delays gastric emptying and decreases heat-induced edema. Might represent an endogenous ligand for maintaining homeostasis after stress.</text>
</comment>
<evidence type="ECO:0000256" key="3">
    <source>
        <dbReference type="ARBA" id="ARBA00011328"/>
    </source>
</evidence>
<dbReference type="GO" id="GO:0007586">
    <property type="term" value="P:digestion"/>
    <property type="evidence" value="ECO:0007669"/>
    <property type="project" value="InterPro"/>
</dbReference>
<protein>
    <recommendedName>
        <fullName evidence="10">Corticotropin-releasing factor domain-containing protein</fullName>
    </recommendedName>
</protein>
<evidence type="ECO:0000313" key="11">
    <source>
        <dbReference type="EMBL" id="KAG9489842.1"/>
    </source>
</evidence>
<accession>A0A8J6FL54</accession>
<keyword evidence="12" id="KW-1185">Reference proteome</keyword>
<dbReference type="PANTHER" id="PTHR17575:SF1">
    <property type="entry name" value="UROCORTIN-3"/>
    <property type="match status" value="1"/>
</dbReference>
<dbReference type="Pfam" id="PF00473">
    <property type="entry name" value="CRF"/>
    <property type="match status" value="1"/>
</dbReference>
<feature type="signal peptide" evidence="9">
    <location>
        <begin position="1"/>
        <end position="21"/>
    </location>
</feature>
<evidence type="ECO:0000256" key="5">
    <source>
        <dbReference type="ARBA" id="ARBA00022702"/>
    </source>
</evidence>
<evidence type="ECO:0000259" key="10">
    <source>
        <dbReference type="Pfam" id="PF00473"/>
    </source>
</evidence>
<dbReference type="EMBL" id="WNTK01000002">
    <property type="protein sequence ID" value="KAG9489842.1"/>
    <property type="molecule type" value="Genomic_DNA"/>
</dbReference>
<feature type="domain" description="Corticotropin-releasing factor" evidence="10">
    <location>
        <begin position="113"/>
        <end position="150"/>
    </location>
</feature>
<keyword evidence="6 9" id="KW-0732">Signal</keyword>
<dbReference type="InterPro" id="IPR024270">
    <property type="entry name" value="Urocortin_II/III"/>
</dbReference>
<evidence type="ECO:0000256" key="4">
    <source>
        <dbReference type="ARBA" id="ARBA00022525"/>
    </source>
</evidence>
<dbReference type="Proteomes" id="UP000770717">
    <property type="component" value="Unassembled WGS sequence"/>
</dbReference>
<reference evidence="11" key="1">
    <citation type="thesis" date="2020" institute="ProQuest LLC" country="789 East Eisenhower Parkway, Ann Arbor, MI, USA">
        <title>Comparative Genomics and Chromosome Evolution.</title>
        <authorList>
            <person name="Mudd A.B."/>
        </authorList>
    </citation>
    <scope>NUCLEOTIDE SEQUENCE</scope>
    <source>
        <strain evidence="11">HN-11 Male</strain>
        <tissue evidence="11">Kidney and liver</tissue>
    </source>
</reference>
<comment type="similarity">
    <text evidence="2">Belongs to the sauvagine/corticotropin-releasing factor/urotensin I family.</text>
</comment>
<evidence type="ECO:0000256" key="7">
    <source>
        <dbReference type="ARBA" id="ARBA00025160"/>
    </source>
</evidence>
<dbReference type="AlphaFoldDB" id="A0A8J6FL54"/>
<gene>
    <name evidence="11" type="ORF">GDO78_005651</name>
</gene>
<evidence type="ECO:0000256" key="9">
    <source>
        <dbReference type="SAM" id="SignalP"/>
    </source>
</evidence>
<comment type="subcellular location">
    <subcellularLocation>
        <location evidence="1">Secreted</location>
    </subcellularLocation>
</comment>
<dbReference type="EMBL" id="WNTK01000002">
    <property type="protein sequence ID" value="KAG9489841.1"/>
    <property type="molecule type" value="Genomic_DNA"/>
</dbReference>
<dbReference type="GO" id="GO:0007189">
    <property type="term" value="P:adenylate cyclase-activating G protein-coupled receptor signaling pathway"/>
    <property type="evidence" value="ECO:0007669"/>
    <property type="project" value="TreeGrafter"/>
</dbReference>